<proteinExistence type="predicted"/>
<dbReference type="Proteomes" id="UP000507245">
    <property type="component" value="Unassembled WGS sequence"/>
</dbReference>
<organism evidence="2 3">
    <name type="scientific">Prunus armeniaca</name>
    <name type="common">Apricot</name>
    <name type="synonym">Armeniaca vulgaris</name>
    <dbReference type="NCBI Taxonomy" id="36596"/>
    <lineage>
        <taxon>Eukaryota</taxon>
        <taxon>Viridiplantae</taxon>
        <taxon>Streptophyta</taxon>
        <taxon>Embryophyta</taxon>
        <taxon>Tracheophyta</taxon>
        <taxon>Spermatophyta</taxon>
        <taxon>Magnoliopsida</taxon>
        <taxon>eudicotyledons</taxon>
        <taxon>Gunneridae</taxon>
        <taxon>Pentapetalae</taxon>
        <taxon>rosids</taxon>
        <taxon>fabids</taxon>
        <taxon>Rosales</taxon>
        <taxon>Rosaceae</taxon>
        <taxon>Amygdaloideae</taxon>
        <taxon>Amygdaleae</taxon>
        <taxon>Prunus</taxon>
    </lineage>
</organism>
<evidence type="ECO:0000256" key="1">
    <source>
        <dbReference type="SAM" id="Phobius"/>
    </source>
</evidence>
<gene>
    <name evidence="2" type="ORF">ORAREDHAP_LOCUS47700</name>
</gene>
<keyword evidence="1" id="KW-0812">Transmembrane</keyword>
<feature type="transmembrane region" description="Helical" evidence="1">
    <location>
        <begin position="21"/>
        <end position="46"/>
    </location>
</feature>
<reference evidence="3" key="1">
    <citation type="journal article" date="2020" name="Genome Biol.">
        <title>Gamete binning: chromosome-level and haplotype-resolved genome assembly enabled by high-throughput single-cell sequencing of gamete genomes.</title>
        <authorList>
            <person name="Campoy J.A."/>
            <person name="Sun H."/>
            <person name="Goel M."/>
            <person name="Jiao W.-B."/>
            <person name="Folz-Donahue K."/>
            <person name="Wang N."/>
            <person name="Rubio M."/>
            <person name="Liu C."/>
            <person name="Kukat C."/>
            <person name="Ruiz D."/>
            <person name="Huettel B."/>
            <person name="Schneeberger K."/>
        </authorList>
    </citation>
    <scope>NUCLEOTIDE SEQUENCE [LARGE SCALE GENOMIC DNA]</scope>
    <source>
        <strain evidence="3">cv. Rojo Pasion</strain>
    </source>
</reference>
<dbReference type="AlphaFoldDB" id="A0A6J5Y655"/>
<keyword evidence="1" id="KW-0472">Membrane</keyword>
<evidence type="ECO:0000313" key="3">
    <source>
        <dbReference type="Proteomes" id="UP000507245"/>
    </source>
</evidence>
<keyword evidence="1" id="KW-1133">Transmembrane helix</keyword>
<accession>A0A6J5Y655</accession>
<protein>
    <submittedName>
        <fullName evidence="2">Uncharacterized protein</fullName>
    </submittedName>
</protein>
<name>A0A6J5Y655_PRUAR</name>
<evidence type="ECO:0000313" key="2">
    <source>
        <dbReference type="EMBL" id="CAB4319877.1"/>
    </source>
</evidence>
<keyword evidence="3" id="KW-1185">Reference proteome</keyword>
<dbReference type="EMBL" id="CAEKKB010000008">
    <property type="protein sequence ID" value="CAB4319877.1"/>
    <property type="molecule type" value="Genomic_DNA"/>
</dbReference>
<sequence length="50" mass="5274">MLCIGSICDHFRSGGRDGFRSGAMVVLVEREGVVVVVGLVAAWGLWVDGP</sequence>